<dbReference type="Gene3D" id="1.10.357.140">
    <property type="entry name" value="UbiA prenyltransferase"/>
    <property type="match status" value="1"/>
</dbReference>
<organism evidence="8">
    <name type="scientific">marine metagenome</name>
    <dbReference type="NCBI Taxonomy" id="408172"/>
    <lineage>
        <taxon>unclassified sequences</taxon>
        <taxon>metagenomes</taxon>
        <taxon>ecological metagenomes</taxon>
    </lineage>
</organism>
<evidence type="ECO:0000256" key="3">
    <source>
        <dbReference type="ARBA" id="ARBA00022692"/>
    </source>
</evidence>
<evidence type="ECO:0000256" key="1">
    <source>
        <dbReference type="ARBA" id="ARBA00004141"/>
    </source>
</evidence>
<dbReference type="GO" id="GO:0008495">
    <property type="term" value="F:protoheme IX farnesyltransferase activity"/>
    <property type="evidence" value="ECO:0007669"/>
    <property type="project" value="InterPro"/>
</dbReference>
<feature type="transmembrane region" description="Helical" evidence="7">
    <location>
        <begin position="161"/>
        <end position="183"/>
    </location>
</feature>
<comment type="subcellular location">
    <subcellularLocation>
        <location evidence="1">Membrane</location>
        <topology evidence="1">Multi-pass membrane protein</topology>
    </subcellularLocation>
</comment>
<dbReference type="HAMAP" id="MF_00154">
    <property type="entry name" value="CyoE_CtaB"/>
    <property type="match status" value="1"/>
</dbReference>
<keyword evidence="3 7" id="KW-0812">Transmembrane</keyword>
<feature type="transmembrane region" description="Helical" evidence="7">
    <location>
        <begin position="131"/>
        <end position="149"/>
    </location>
</feature>
<gene>
    <name evidence="8" type="ORF">METZ01_LOCUS19995</name>
</gene>
<feature type="transmembrane region" description="Helical" evidence="7">
    <location>
        <begin position="204"/>
        <end position="225"/>
    </location>
</feature>
<name>A0A381PJF4_9ZZZZ</name>
<dbReference type="InterPro" id="IPR044878">
    <property type="entry name" value="UbiA_sf"/>
</dbReference>
<evidence type="ECO:0000256" key="6">
    <source>
        <dbReference type="ARBA" id="ARBA00023136"/>
    </source>
</evidence>
<dbReference type="InterPro" id="IPR000537">
    <property type="entry name" value="UbiA_prenyltransferase"/>
</dbReference>
<feature type="transmembrane region" description="Helical" evidence="7">
    <location>
        <begin position="12"/>
        <end position="32"/>
    </location>
</feature>
<proteinExistence type="inferred from homology"/>
<feature type="transmembrane region" description="Helical" evidence="7">
    <location>
        <begin position="80"/>
        <end position="101"/>
    </location>
</feature>
<evidence type="ECO:0000313" key="8">
    <source>
        <dbReference type="EMBL" id="SUZ67141.1"/>
    </source>
</evidence>
<dbReference type="PANTHER" id="PTHR43448">
    <property type="entry name" value="PROTOHEME IX FARNESYLTRANSFERASE, MITOCHONDRIAL"/>
    <property type="match status" value="1"/>
</dbReference>
<dbReference type="PANTHER" id="PTHR43448:SF2">
    <property type="entry name" value="PROTOHEME IX FARNESYLTRANSFERASE, MITOCHONDRIAL"/>
    <property type="match status" value="1"/>
</dbReference>
<dbReference type="NCBIfam" id="TIGR01473">
    <property type="entry name" value="cyoE_ctaB"/>
    <property type="match status" value="1"/>
</dbReference>
<protein>
    <recommendedName>
        <fullName evidence="9">Heme O synthase</fullName>
    </recommendedName>
</protein>
<reference evidence="8" key="1">
    <citation type="submission" date="2018-05" db="EMBL/GenBank/DDBJ databases">
        <authorList>
            <person name="Lanie J.A."/>
            <person name="Ng W.-L."/>
            <person name="Kazmierczak K.M."/>
            <person name="Andrzejewski T.M."/>
            <person name="Davidsen T.M."/>
            <person name="Wayne K.J."/>
            <person name="Tettelin H."/>
            <person name="Glass J.I."/>
            <person name="Rusch D."/>
            <person name="Podicherti R."/>
            <person name="Tsui H.-C.T."/>
            <person name="Winkler M.E."/>
        </authorList>
    </citation>
    <scope>NUCLEOTIDE SEQUENCE</scope>
</reference>
<accession>A0A381PJF4</accession>
<dbReference type="CDD" id="cd13957">
    <property type="entry name" value="PT_UbiA_Cox10"/>
    <property type="match status" value="1"/>
</dbReference>
<keyword evidence="2" id="KW-0808">Transferase</keyword>
<evidence type="ECO:0008006" key="9">
    <source>
        <dbReference type="Google" id="ProtNLM"/>
    </source>
</evidence>
<dbReference type="InterPro" id="IPR006369">
    <property type="entry name" value="Protohaem_IX_farnesylTrfase"/>
</dbReference>
<dbReference type="EMBL" id="UINC01001004">
    <property type="protein sequence ID" value="SUZ67141.1"/>
    <property type="molecule type" value="Genomic_DNA"/>
</dbReference>
<dbReference type="Pfam" id="PF01040">
    <property type="entry name" value="UbiA"/>
    <property type="match status" value="1"/>
</dbReference>
<evidence type="ECO:0000256" key="2">
    <source>
        <dbReference type="ARBA" id="ARBA00022679"/>
    </source>
</evidence>
<evidence type="ECO:0000256" key="7">
    <source>
        <dbReference type="SAM" id="Phobius"/>
    </source>
</evidence>
<evidence type="ECO:0000256" key="4">
    <source>
        <dbReference type="ARBA" id="ARBA00022989"/>
    </source>
</evidence>
<dbReference type="InterPro" id="IPR030470">
    <property type="entry name" value="UbiA_prenylTrfase_CS"/>
</dbReference>
<dbReference type="AlphaFoldDB" id="A0A381PJF4"/>
<dbReference type="PROSITE" id="PS00943">
    <property type="entry name" value="UBIA"/>
    <property type="match status" value="1"/>
</dbReference>
<keyword evidence="6 7" id="KW-0472">Membrane</keyword>
<feature type="transmembrane region" description="Helical" evidence="7">
    <location>
        <begin position="261"/>
        <end position="279"/>
    </location>
</feature>
<evidence type="ECO:0000256" key="5">
    <source>
        <dbReference type="ARBA" id="ARBA00023133"/>
    </source>
</evidence>
<dbReference type="GO" id="GO:0006783">
    <property type="term" value="P:heme biosynthetic process"/>
    <property type="evidence" value="ECO:0007669"/>
    <property type="project" value="UniProtKB-KW"/>
</dbReference>
<dbReference type="GO" id="GO:0016020">
    <property type="term" value="C:membrane"/>
    <property type="evidence" value="ECO:0007669"/>
    <property type="project" value="UniProtKB-SubCell"/>
</dbReference>
<keyword evidence="4 7" id="KW-1133">Transmembrane helix</keyword>
<sequence length="283" mass="31741">MIKNLIELTKIRIAFLVLTTTIIGFYLGQQGIQSPELLLYTLLGTLLCSAGSSVLNNVIEVETDAKMNRTKDRVLPTKKMSLSTASFLGILFIGFGLAILFEKVNTLTSILAFCTVVSYLVLYTPLKKVSWINTSVGAIPGALPPLGGWTAATNSLDPGGWILFFILFFWQHPHFYSIAFIHKEDYARAGLKMLPVIDNGNKKTVLHIFLHALVLIPISTLPFFFGISGRIYLVGAYFLSNIYMLCCLPFILEQTERNAKLIFRTSLYYFVLLFFIILADVRF</sequence>
<feature type="transmembrane region" description="Helical" evidence="7">
    <location>
        <begin position="38"/>
        <end position="59"/>
    </location>
</feature>
<feature type="transmembrane region" description="Helical" evidence="7">
    <location>
        <begin position="107"/>
        <end position="124"/>
    </location>
</feature>
<feature type="transmembrane region" description="Helical" evidence="7">
    <location>
        <begin position="231"/>
        <end position="252"/>
    </location>
</feature>
<keyword evidence="5" id="KW-0350">Heme biosynthesis</keyword>